<dbReference type="RefSeq" id="WP_042503464.1">
    <property type="nucleotide sequence ID" value="NZ_BBNQ01000003.1"/>
</dbReference>
<dbReference type="OrthoDB" id="9785122at2"/>
<evidence type="ECO:0000256" key="1">
    <source>
        <dbReference type="SAM" id="SignalP"/>
    </source>
</evidence>
<comment type="caution">
    <text evidence="2">The sequence shown here is derived from an EMBL/GenBank/DDBJ whole genome shotgun (WGS) entry which is preliminary data.</text>
</comment>
<dbReference type="EMBL" id="BBNQ01000003">
    <property type="protein sequence ID" value="GAL61593.1"/>
    <property type="molecule type" value="Genomic_DNA"/>
</dbReference>
<reference evidence="2 3" key="1">
    <citation type="journal article" date="2014" name="Genome Announc.">
        <title>Draft Genome Sequences of Marine Flavobacterium Algibacter lectus Strains SS8 and NR4.</title>
        <authorList>
            <person name="Takatani N."/>
            <person name="Nakanishi M."/>
            <person name="Meirelles P."/>
            <person name="Mino S."/>
            <person name="Suda W."/>
            <person name="Oshima K."/>
            <person name="Hattori M."/>
            <person name="Ohkuma M."/>
            <person name="Hosokawa M."/>
            <person name="Miyashita K."/>
            <person name="Thompson F.L."/>
            <person name="Niwa A."/>
            <person name="Sawabe T."/>
            <person name="Sawabe T."/>
        </authorList>
    </citation>
    <scope>NUCLEOTIDE SEQUENCE [LARGE SCALE GENOMIC DNA]</scope>
    <source>
        <strain evidence="2 3">JCM 19300</strain>
    </source>
</reference>
<name>A0A090VBZ2_9FLAO</name>
<keyword evidence="1" id="KW-0732">Signal</keyword>
<protein>
    <recommendedName>
        <fullName evidence="4">Phophatidylinositol-4-phosphate 5-kinase</fullName>
    </recommendedName>
</protein>
<sequence length="234" mass="26928">MKLIKLSTLLFFVSTLILSAQSINQLDNAGKRDGVWKKNFDNTDVIRYQGTFLHGKEVGEFKFYKNVRGKAVLSATKLFNKNNNIANVVFLASNGKVISEGEMDGKTYIGTWKYYQKSNNNLLILEHFDNAGALIGERLVYYKNGEIAQRENYKAGKLHGESFWYSENKVVLKSYVYENGEIHGPAKIYNGKGELLIDGQYKRDKKHGVWKYYENGKLTTEKDFTYVPKYIKKQ</sequence>
<feature type="chain" id="PRO_5001865391" description="Phophatidylinositol-4-phosphate 5-kinase" evidence="1">
    <location>
        <begin position="21"/>
        <end position="234"/>
    </location>
</feature>
<evidence type="ECO:0008006" key="4">
    <source>
        <dbReference type="Google" id="ProtNLM"/>
    </source>
</evidence>
<dbReference type="AlphaFoldDB" id="A0A090VBZ2"/>
<proteinExistence type="predicted"/>
<dbReference type="Gene3D" id="2.20.110.10">
    <property type="entry name" value="Histone H3 K4-specific methyltransferase SET7/9 N-terminal domain"/>
    <property type="match status" value="1"/>
</dbReference>
<dbReference type="SUPFAM" id="SSF82185">
    <property type="entry name" value="Histone H3 K4-specific methyltransferase SET7/9 N-terminal domain"/>
    <property type="match status" value="1"/>
</dbReference>
<accession>A0A090VBZ2</accession>
<feature type="signal peptide" evidence="1">
    <location>
        <begin position="1"/>
        <end position="20"/>
    </location>
</feature>
<evidence type="ECO:0000313" key="2">
    <source>
        <dbReference type="EMBL" id="GAL61593.1"/>
    </source>
</evidence>
<organism evidence="2 3">
    <name type="scientific">Algibacter lectus</name>
    <dbReference type="NCBI Taxonomy" id="221126"/>
    <lineage>
        <taxon>Bacteria</taxon>
        <taxon>Pseudomonadati</taxon>
        <taxon>Bacteroidota</taxon>
        <taxon>Flavobacteriia</taxon>
        <taxon>Flavobacteriales</taxon>
        <taxon>Flavobacteriaceae</taxon>
        <taxon>Algibacter</taxon>
    </lineage>
</organism>
<dbReference type="Proteomes" id="UP000029644">
    <property type="component" value="Unassembled WGS sequence"/>
</dbReference>
<dbReference type="Gene3D" id="3.90.930.1">
    <property type="match status" value="1"/>
</dbReference>
<dbReference type="InterPro" id="IPR011652">
    <property type="entry name" value="MORN_2"/>
</dbReference>
<gene>
    <name evidence="2" type="ORF">JCM19300_1416</name>
</gene>
<evidence type="ECO:0000313" key="3">
    <source>
        <dbReference type="Proteomes" id="UP000029644"/>
    </source>
</evidence>
<dbReference type="Pfam" id="PF07661">
    <property type="entry name" value="MORN_2"/>
    <property type="match status" value="2"/>
</dbReference>